<dbReference type="PANTHER" id="PTHR30040">
    <property type="entry name" value="THIAMINE BIOSYNTHESIS LIPOPROTEIN APBE"/>
    <property type="match status" value="1"/>
</dbReference>
<dbReference type="Proteomes" id="UP000018227">
    <property type="component" value="Unassembled WGS sequence"/>
</dbReference>
<dbReference type="AlphaFoldDB" id="V2Y5N3"/>
<evidence type="ECO:0000256" key="1">
    <source>
        <dbReference type="ARBA" id="ARBA00011955"/>
    </source>
</evidence>
<dbReference type="GO" id="GO:0016740">
    <property type="term" value="F:transferase activity"/>
    <property type="evidence" value="ECO:0007669"/>
    <property type="project" value="UniProtKB-UniRule"/>
</dbReference>
<evidence type="ECO:0000256" key="4">
    <source>
        <dbReference type="ARBA" id="ARBA00022679"/>
    </source>
</evidence>
<keyword evidence="15" id="KW-1185">Reference proteome</keyword>
<feature type="coiled-coil region" evidence="12">
    <location>
        <begin position="41"/>
        <end position="68"/>
    </location>
</feature>
<accession>V2Y5N3</accession>
<comment type="similarity">
    <text evidence="10">Belongs to the ApbE family.</text>
</comment>
<evidence type="ECO:0000256" key="9">
    <source>
        <dbReference type="ARBA" id="ARBA00048540"/>
    </source>
</evidence>
<reference evidence="14 15" key="1">
    <citation type="submission" date="2013-06" db="EMBL/GenBank/DDBJ databases">
        <authorList>
            <person name="Weinstock G."/>
            <person name="Sodergren E."/>
            <person name="Clifton S."/>
            <person name="Fulton L."/>
            <person name="Fulton B."/>
            <person name="Courtney L."/>
            <person name="Fronick C."/>
            <person name="Harrison M."/>
            <person name="Strong C."/>
            <person name="Farmer C."/>
            <person name="Delahaunty K."/>
            <person name="Markovic C."/>
            <person name="Hall O."/>
            <person name="Minx P."/>
            <person name="Tomlinson C."/>
            <person name="Mitreva M."/>
            <person name="Nelson J."/>
            <person name="Hou S."/>
            <person name="Wollam A."/>
            <person name="Pepin K.H."/>
            <person name="Johnson M."/>
            <person name="Bhonagiri V."/>
            <person name="Nash W.E."/>
            <person name="Warren W."/>
            <person name="Chinwalla A."/>
            <person name="Mardis E.R."/>
            <person name="Wilson R.K."/>
        </authorList>
    </citation>
    <scope>NUCLEOTIDE SEQUENCE [LARGE SCALE GENOMIC DNA]</scope>
    <source>
        <strain evidence="14 15">ATCC 51271</strain>
    </source>
</reference>
<feature type="binding site" evidence="11">
    <location>
        <position position="164"/>
    </location>
    <ligand>
        <name>Mg(2+)</name>
        <dbReference type="ChEBI" id="CHEBI:18420"/>
    </ligand>
</feature>
<dbReference type="STRING" id="592026.GCWU0000282_001392"/>
<dbReference type="PANTHER" id="PTHR30040:SF2">
    <property type="entry name" value="FAD:PROTEIN FMN TRANSFERASE"/>
    <property type="match status" value="1"/>
</dbReference>
<dbReference type="EC" id="2.7.1.180" evidence="1 10"/>
<keyword evidence="12" id="KW-0175">Coiled coil</keyword>
<dbReference type="PIRSF" id="PIRSF006268">
    <property type="entry name" value="ApbE"/>
    <property type="match status" value="1"/>
</dbReference>
<dbReference type="InterPro" id="IPR003374">
    <property type="entry name" value="ApbE-like_sf"/>
</dbReference>
<evidence type="ECO:0000256" key="8">
    <source>
        <dbReference type="ARBA" id="ARBA00031306"/>
    </source>
</evidence>
<comment type="catalytic activity">
    <reaction evidence="9 10">
        <text>L-threonyl-[protein] + FAD = FMN-L-threonyl-[protein] + AMP + H(+)</text>
        <dbReference type="Rhea" id="RHEA:36847"/>
        <dbReference type="Rhea" id="RHEA-COMP:11060"/>
        <dbReference type="Rhea" id="RHEA-COMP:11061"/>
        <dbReference type="ChEBI" id="CHEBI:15378"/>
        <dbReference type="ChEBI" id="CHEBI:30013"/>
        <dbReference type="ChEBI" id="CHEBI:57692"/>
        <dbReference type="ChEBI" id="CHEBI:74257"/>
        <dbReference type="ChEBI" id="CHEBI:456215"/>
        <dbReference type="EC" id="2.7.1.180"/>
    </reaction>
</comment>
<evidence type="ECO:0000256" key="2">
    <source>
        <dbReference type="ARBA" id="ARBA00016337"/>
    </source>
</evidence>
<evidence type="ECO:0000256" key="5">
    <source>
        <dbReference type="ARBA" id="ARBA00022723"/>
    </source>
</evidence>
<evidence type="ECO:0000313" key="15">
    <source>
        <dbReference type="Proteomes" id="UP000018227"/>
    </source>
</evidence>
<evidence type="ECO:0000256" key="3">
    <source>
        <dbReference type="ARBA" id="ARBA00022630"/>
    </source>
</evidence>
<dbReference type="Pfam" id="PF02424">
    <property type="entry name" value="ApbE"/>
    <property type="match status" value="1"/>
</dbReference>
<dbReference type="GO" id="GO:0046872">
    <property type="term" value="F:metal ion binding"/>
    <property type="evidence" value="ECO:0007669"/>
    <property type="project" value="UniProtKB-UniRule"/>
</dbReference>
<organism evidence="14 15">
    <name type="scientific">Catonella morbi ATCC 51271</name>
    <dbReference type="NCBI Taxonomy" id="592026"/>
    <lineage>
        <taxon>Bacteria</taxon>
        <taxon>Bacillati</taxon>
        <taxon>Bacillota</taxon>
        <taxon>Clostridia</taxon>
        <taxon>Lachnospirales</taxon>
        <taxon>Lachnospiraceae</taxon>
        <taxon>Catonella</taxon>
    </lineage>
</organism>
<evidence type="ECO:0000256" key="11">
    <source>
        <dbReference type="PIRSR" id="PIRSR006268-2"/>
    </source>
</evidence>
<comment type="cofactor">
    <cofactor evidence="11">
        <name>Mg(2+)</name>
        <dbReference type="ChEBI" id="CHEBI:18420"/>
    </cofactor>
    <cofactor evidence="11">
        <name>Mn(2+)</name>
        <dbReference type="ChEBI" id="CHEBI:29035"/>
    </cofactor>
    <text evidence="11">Magnesium. Can also use manganese.</text>
</comment>
<proteinExistence type="inferred from homology"/>
<feature type="compositionally biased region" description="Polar residues" evidence="13">
    <location>
        <begin position="7"/>
        <end position="16"/>
    </location>
</feature>
<keyword evidence="7 10" id="KW-0460">Magnesium</keyword>
<dbReference type="eggNOG" id="COG1477">
    <property type="taxonomic scope" value="Bacteria"/>
</dbReference>
<evidence type="ECO:0000256" key="12">
    <source>
        <dbReference type="SAM" id="Coils"/>
    </source>
</evidence>
<keyword evidence="6 10" id="KW-0274">FAD</keyword>
<comment type="caution">
    <text evidence="14">The sequence shown here is derived from an EMBL/GenBank/DDBJ whole genome shotgun (WGS) entry which is preliminary data.</text>
</comment>
<name>V2Y5N3_9FIRM</name>
<feature type="binding site" evidence="11">
    <location>
        <position position="277"/>
    </location>
    <ligand>
        <name>Mg(2+)</name>
        <dbReference type="ChEBI" id="CHEBI:18420"/>
    </ligand>
</feature>
<evidence type="ECO:0000313" key="14">
    <source>
        <dbReference type="EMBL" id="ESL03402.1"/>
    </source>
</evidence>
<dbReference type="Gene3D" id="3.10.520.10">
    <property type="entry name" value="ApbE-like domains"/>
    <property type="match status" value="1"/>
</dbReference>
<feature type="binding site" evidence="11">
    <location>
        <position position="281"/>
    </location>
    <ligand>
        <name>Mg(2+)</name>
        <dbReference type="ChEBI" id="CHEBI:18420"/>
    </ligand>
</feature>
<evidence type="ECO:0000256" key="6">
    <source>
        <dbReference type="ARBA" id="ARBA00022827"/>
    </source>
</evidence>
<protein>
    <recommendedName>
        <fullName evidence="2 10">FAD:protein FMN transferase</fullName>
        <ecNumber evidence="1 10">2.7.1.180</ecNumber>
    </recommendedName>
    <alternativeName>
        <fullName evidence="8 10">Flavin transferase</fullName>
    </alternativeName>
</protein>
<evidence type="ECO:0000256" key="7">
    <source>
        <dbReference type="ARBA" id="ARBA00022842"/>
    </source>
</evidence>
<feature type="region of interest" description="Disordered" evidence="13">
    <location>
        <begin position="1"/>
        <end position="27"/>
    </location>
</feature>
<dbReference type="SUPFAM" id="SSF143631">
    <property type="entry name" value="ApbE-like"/>
    <property type="match status" value="1"/>
</dbReference>
<gene>
    <name evidence="14" type="ORF">GCWU0000282_001392</name>
</gene>
<evidence type="ECO:0000256" key="13">
    <source>
        <dbReference type="SAM" id="MobiDB-lite"/>
    </source>
</evidence>
<keyword evidence="3 10" id="KW-0285">Flavoprotein</keyword>
<keyword evidence="5 10" id="KW-0479">Metal-binding</keyword>
<dbReference type="InterPro" id="IPR024932">
    <property type="entry name" value="ApbE"/>
</dbReference>
<dbReference type="HOGENOM" id="CLU_044403_1_3_9"/>
<evidence type="ECO:0000256" key="10">
    <source>
        <dbReference type="PIRNR" id="PIRNR006268"/>
    </source>
</evidence>
<sequence length="335" mass="37094">MVGSEDAVSNKQSSVTDSEREEASESEIFALDTEISLKVYGSKREEVLKKLENKINELDELLSTGKDSSEVSRLNNTGKAVLSETSISLVKKSLELNKQTGGLFDITIYPLMELWGFPSKNYKVPSDKEIKETLKNVGSDKIIFDEATGEISFKNKGMKIDFGGIGKGYITDELVKILTEEKVESAIINLGGNVFGFNKKPDGSLWNVAIRDPNEPENYMAAVKLEDCAVITSGGYERYFEEGGKIYHHILNPKTGKPSDSDLKSVSIVSKDGTLADALSTSLFIMGEKKAIEYWKTKGKNFDIIILTEDNRLLVSEGVSDKIVSDRYDINIITR</sequence>
<dbReference type="EMBL" id="ACIL03000011">
    <property type="protein sequence ID" value="ESL03402.1"/>
    <property type="molecule type" value="Genomic_DNA"/>
</dbReference>
<keyword evidence="4 10" id="KW-0808">Transferase</keyword>